<dbReference type="Proteomes" id="UP000267096">
    <property type="component" value="Unassembled WGS sequence"/>
</dbReference>
<evidence type="ECO:0000313" key="4">
    <source>
        <dbReference type="Proteomes" id="UP000267096"/>
    </source>
</evidence>
<dbReference type="WBParaSite" id="ASIM_0001380001-mRNA-1">
    <property type="protein sequence ID" value="ASIM_0001380001-mRNA-1"/>
    <property type="gene ID" value="ASIM_0001380001"/>
</dbReference>
<dbReference type="AlphaFoldDB" id="A0A0M3JZ84"/>
<keyword evidence="1" id="KW-1133">Transmembrane helix</keyword>
<keyword evidence="2" id="KW-0732">Signal</keyword>
<reference evidence="3 4" key="2">
    <citation type="submission" date="2018-11" db="EMBL/GenBank/DDBJ databases">
        <authorList>
            <consortium name="Pathogen Informatics"/>
        </authorList>
    </citation>
    <scope>NUCLEOTIDE SEQUENCE [LARGE SCALE GENOMIC DNA]</scope>
</reference>
<name>A0A0M3JZ84_ANISI</name>
<organism evidence="5">
    <name type="scientific">Anisakis simplex</name>
    <name type="common">Herring worm</name>
    <dbReference type="NCBI Taxonomy" id="6269"/>
    <lineage>
        <taxon>Eukaryota</taxon>
        <taxon>Metazoa</taxon>
        <taxon>Ecdysozoa</taxon>
        <taxon>Nematoda</taxon>
        <taxon>Chromadorea</taxon>
        <taxon>Rhabditida</taxon>
        <taxon>Spirurina</taxon>
        <taxon>Ascaridomorpha</taxon>
        <taxon>Ascaridoidea</taxon>
        <taxon>Anisakidae</taxon>
        <taxon>Anisakis</taxon>
        <taxon>Anisakis simplex complex</taxon>
    </lineage>
</organism>
<evidence type="ECO:0000256" key="2">
    <source>
        <dbReference type="SAM" id="SignalP"/>
    </source>
</evidence>
<evidence type="ECO:0000313" key="3">
    <source>
        <dbReference type="EMBL" id="VDK49236.1"/>
    </source>
</evidence>
<evidence type="ECO:0000313" key="5">
    <source>
        <dbReference type="WBParaSite" id="ASIM_0001380001-mRNA-1"/>
    </source>
</evidence>
<keyword evidence="4" id="KW-1185">Reference proteome</keyword>
<dbReference type="OrthoDB" id="5874862at2759"/>
<gene>
    <name evidence="3" type="ORF">ASIM_LOCUS13228</name>
</gene>
<dbReference type="Pfam" id="PF03057">
    <property type="entry name" value="DUF236"/>
    <property type="match status" value="2"/>
</dbReference>
<feature type="chain" id="PRO_5043121130" evidence="2">
    <location>
        <begin position="29"/>
        <end position="466"/>
    </location>
</feature>
<keyword evidence="1" id="KW-0812">Transmembrane</keyword>
<reference evidence="5" key="1">
    <citation type="submission" date="2017-02" db="UniProtKB">
        <authorList>
            <consortium name="WormBaseParasite"/>
        </authorList>
    </citation>
    <scope>IDENTIFICATION</scope>
</reference>
<keyword evidence="1" id="KW-0472">Membrane</keyword>
<feature type="transmembrane region" description="Helical" evidence="1">
    <location>
        <begin position="155"/>
        <end position="179"/>
    </location>
</feature>
<evidence type="ECO:0000256" key="1">
    <source>
        <dbReference type="SAM" id="Phobius"/>
    </source>
</evidence>
<feature type="signal peptide" evidence="2">
    <location>
        <begin position="1"/>
        <end position="28"/>
    </location>
</feature>
<dbReference type="EMBL" id="UYRR01031342">
    <property type="protein sequence ID" value="VDK49236.1"/>
    <property type="molecule type" value="Genomic_DNA"/>
</dbReference>
<sequence length="466" mass="52416">MVRPRLRYFGCTVLYVLFLCAAIQSGASVQASHQTIAIVKNDTNHSSRSLINSERIATNHSSTLSSMKLQPNFVTWLERGHQSKGINSEFRSWKRTRQNLSLNATSAKLPSQSRRDTKDVKLLRRQRDIMNSRQTARPIGLSAAEEEELLERFRMMLMSSSITASALAVICLLIALRIVCFERMHINRRLILLNEKVNALETRLGSRQLPESLQLKLCQVIGISYERIKEERQKAAQDIANDERMLMNEMVNETTASLYDTMRGIEGNVFDRKAERMIAEAADKYEFLGEPLNEAAKKNVLSSDNGYECYGGGVQQVDAEKKSSKESVDEKAGNKVSKQKVSNVVFDTKNSTERCVDKKKTPTVCGINETVGFKPSKEDAQTHNDQIRAPTTGGIAATNDPNYATLNRMDNDQVFKVKRTQTEHEFSNQAPLPEIKQPLVGGIADEGDPHYETLHGIDNTKVFQKK</sequence>
<protein>
    <submittedName>
        <fullName evidence="3 5">Uncharacterized protein</fullName>
    </submittedName>
</protein>
<dbReference type="InterPro" id="IPR004296">
    <property type="entry name" value="DUF236"/>
</dbReference>
<proteinExistence type="predicted"/>
<accession>A0A0M3JZ84</accession>